<protein>
    <submittedName>
        <fullName evidence="3">Uncharacterized protein</fullName>
    </submittedName>
</protein>
<organism evidence="3 4">
    <name type="scientific">Steccherinum ochraceum</name>
    <dbReference type="NCBI Taxonomy" id="92696"/>
    <lineage>
        <taxon>Eukaryota</taxon>
        <taxon>Fungi</taxon>
        <taxon>Dikarya</taxon>
        <taxon>Basidiomycota</taxon>
        <taxon>Agaricomycotina</taxon>
        <taxon>Agaricomycetes</taxon>
        <taxon>Polyporales</taxon>
        <taxon>Steccherinaceae</taxon>
        <taxon>Steccherinum</taxon>
    </lineage>
</organism>
<reference evidence="3 4" key="1">
    <citation type="submission" date="2018-11" db="EMBL/GenBank/DDBJ databases">
        <title>Genome assembly of Steccherinum ochraceum LE-BIN_3174, the white-rot fungus of the Steccherinaceae family (The Residual Polyporoid clade, Polyporales, Basidiomycota).</title>
        <authorList>
            <person name="Fedorova T.V."/>
            <person name="Glazunova O.A."/>
            <person name="Landesman E.O."/>
            <person name="Moiseenko K.V."/>
            <person name="Psurtseva N.V."/>
            <person name="Savinova O.S."/>
            <person name="Shakhova N.V."/>
            <person name="Tyazhelova T.V."/>
            <person name="Vasina D.V."/>
        </authorList>
    </citation>
    <scope>NUCLEOTIDE SEQUENCE [LARGE SCALE GENOMIC DNA]</scope>
    <source>
        <strain evidence="3 4">LE-BIN_3174</strain>
    </source>
</reference>
<evidence type="ECO:0000313" key="3">
    <source>
        <dbReference type="EMBL" id="TCD64530.1"/>
    </source>
</evidence>
<keyword evidence="4" id="KW-1185">Reference proteome</keyword>
<keyword evidence="2" id="KW-0472">Membrane</keyword>
<evidence type="ECO:0000313" key="4">
    <source>
        <dbReference type="Proteomes" id="UP000292702"/>
    </source>
</evidence>
<evidence type="ECO:0000256" key="1">
    <source>
        <dbReference type="SAM" id="MobiDB-lite"/>
    </source>
</evidence>
<dbReference type="EMBL" id="RWJN01000231">
    <property type="protein sequence ID" value="TCD64530.1"/>
    <property type="molecule type" value="Genomic_DNA"/>
</dbReference>
<dbReference type="OrthoDB" id="265717at2759"/>
<accession>A0A4R0R9L7</accession>
<keyword evidence="2" id="KW-1133">Transmembrane helix</keyword>
<feature type="compositionally biased region" description="Basic residues" evidence="1">
    <location>
        <begin position="1"/>
        <end position="12"/>
    </location>
</feature>
<keyword evidence="2" id="KW-0812">Transmembrane</keyword>
<comment type="caution">
    <text evidence="3">The sequence shown here is derived from an EMBL/GenBank/DDBJ whole genome shotgun (WGS) entry which is preliminary data.</text>
</comment>
<name>A0A4R0R9L7_9APHY</name>
<dbReference type="Proteomes" id="UP000292702">
    <property type="component" value="Unassembled WGS sequence"/>
</dbReference>
<proteinExistence type="predicted"/>
<feature type="region of interest" description="Disordered" evidence="1">
    <location>
        <begin position="1"/>
        <end position="30"/>
    </location>
</feature>
<evidence type="ECO:0000256" key="2">
    <source>
        <dbReference type="SAM" id="Phobius"/>
    </source>
</evidence>
<gene>
    <name evidence="3" type="ORF">EIP91_003997</name>
</gene>
<sequence>MSTRRRGARQAQHRSAELPTSDSDVSQVAPMPDHNSGVVLVKRVFNYLLLTGAVAGLLYVYYAHFLFDALASVSLDADGANQAFVVVDLPGRGKGALATRDIAVSY</sequence>
<dbReference type="AlphaFoldDB" id="A0A4R0R9L7"/>
<feature type="transmembrane region" description="Helical" evidence="2">
    <location>
        <begin position="44"/>
        <end position="62"/>
    </location>
</feature>